<dbReference type="InterPro" id="IPR013538">
    <property type="entry name" value="ASHA1/2-like_C"/>
</dbReference>
<protein>
    <recommendedName>
        <fullName evidence="2">Activator of Hsp90 ATPase homologue 1/2-like C-terminal domain-containing protein</fullName>
    </recommendedName>
</protein>
<dbReference type="InterPro" id="IPR023393">
    <property type="entry name" value="START-like_dom_sf"/>
</dbReference>
<dbReference type="Pfam" id="PF08327">
    <property type="entry name" value="AHSA1"/>
    <property type="match status" value="1"/>
</dbReference>
<proteinExistence type="inferred from homology"/>
<gene>
    <name evidence="3" type="ORF">KR51_00028490</name>
</gene>
<reference evidence="3 4" key="1">
    <citation type="submission" date="2013-05" db="EMBL/GenBank/DDBJ databases">
        <title>Draft genome sequence of Rubidibacter lacunae KORDI 51-2.</title>
        <authorList>
            <person name="Choi D.H."/>
            <person name="Noh J.H."/>
            <person name="Kwon K.-K."/>
            <person name="Lee J.-H."/>
            <person name="Ryu J.-Y."/>
        </authorList>
    </citation>
    <scope>NUCLEOTIDE SEQUENCE [LARGE SCALE GENOMIC DNA]</scope>
    <source>
        <strain evidence="3 4">KORDI 51-2</strain>
    </source>
</reference>
<comment type="similarity">
    <text evidence="1">Belongs to the AHA1 family.</text>
</comment>
<evidence type="ECO:0000313" key="4">
    <source>
        <dbReference type="Proteomes" id="UP000016960"/>
    </source>
</evidence>
<evidence type="ECO:0000259" key="2">
    <source>
        <dbReference type="Pfam" id="PF08327"/>
    </source>
</evidence>
<evidence type="ECO:0000313" key="3">
    <source>
        <dbReference type="EMBL" id="ERN40592.1"/>
    </source>
</evidence>
<accession>U5DI35</accession>
<organism evidence="3 4">
    <name type="scientific">Rubidibacter lacunae KORDI 51-2</name>
    <dbReference type="NCBI Taxonomy" id="582515"/>
    <lineage>
        <taxon>Bacteria</taxon>
        <taxon>Bacillati</taxon>
        <taxon>Cyanobacteriota</taxon>
        <taxon>Cyanophyceae</taxon>
        <taxon>Oscillatoriophycideae</taxon>
        <taxon>Chroococcales</taxon>
        <taxon>Aphanothecaceae</taxon>
        <taxon>Rubidibacter</taxon>
    </lineage>
</organism>
<feature type="domain" description="Activator of Hsp90 ATPase homologue 1/2-like C-terminal" evidence="2">
    <location>
        <begin position="21"/>
        <end position="152"/>
    </location>
</feature>
<name>U5DI35_9CHRO</name>
<dbReference type="eggNOG" id="COG3832">
    <property type="taxonomic scope" value="Bacteria"/>
</dbReference>
<sequence>MKALTLKTPTDTSIHIFREIDAPLELVWRAYTEPELVKQWMTGPPDHSMPTCEIDFRVGGQGHYVWKNPEFEMGMTAEFLEIVDRERIVHTENYEGWPEGQSTLTASFRAIGDRTEIDIHIQYKTQEARDAALQPGFEEGYEASYKTLEVMLQRMGISA</sequence>
<evidence type="ECO:0000256" key="1">
    <source>
        <dbReference type="ARBA" id="ARBA00006817"/>
    </source>
</evidence>
<dbReference type="EMBL" id="ASSJ01000074">
    <property type="protein sequence ID" value="ERN40592.1"/>
    <property type="molecule type" value="Genomic_DNA"/>
</dbReference>
<dbReference type="AlphaFoldDB" id="U5DI35"/>
<dbReference type="PATRIC" id="fig|582515.4.peg.3200"/>
<comment type="caution">
    <text evidence="3">The sequence shown here is derived from an EMBL/GenBank/DDBJ whole genome shotgun (WGS) entry which is preliminary data.</text>
</comment>
<dbReference type="Gene3D" id="3.30.530.20">
    <property type="match status" value="1"/>
</dbReference>
<dbReference type="SUPFAM" id="SSF55961">
    <property type="entry name" value="Bet v1-like"/>
    <property type="match status" value="1"/>
</dbReference>
<dbReference type="STRING" id="582515.KR51_00028490"/>
<dbReference type="Proteomes" id="UP000016960">
    <property type="component" value="Unassembled WGS sequence"/>
</dbReference>
<dbReference type="RefSeq" id="WP_022608379.1">
    <property type="nucleotide sequence ID" value="NZ_ASSJ01000074.1"/>
</dbReference>
<dbReference type="InParanoid" id="U5DI35"/>
<keyword evidence="4" id="KW-1185">Reference proteome</keyword>